<evidence type="ECO:0000313" key="2">
    <source>
        <dbReference type="Proteomes" id="UP000503011"/>
    </source>
</evidence>
<dbReference type="EMBL" id="AP022871">
    <property type="protein sequence ID" value="BCB88920.1"/>
    <property type="molecule type" value="Genomic_DNA"/>
</dbReference>
<dbReference type="SUPFAM" id="SSF56112">
    <property type="entry name" value="Protein kinase-like (PK-like)"/>
    <property type="match status" value="1"/>
</dbReference>
<dbReference type="GO" id="GO:0016773">
    <property type="term" value="F:phosphotransferase activity, alcohol group as acceptor"/>
    <property type="evidence" value="ECO:0007669"/>
    <property type="project" value="InterPro"/>
</dbReference>
<dbReference type="Proteomes" id="UP000503011">
    <property type="component" value="Chromosome"/>
</dbReference>
<organism evidence="1 2">
    <name type="scientific">Phytohabitans suffuscus</name>
    <dbReference type="NCBI Taxonomy" id="624315"/>
    <lineage>
        <taxon>Bacteria</taxon>
        <taxon>Bacillati</taxon>
        <taxon>Actinomycetota</taxon>
        <taxon>Actinomycetes</taxon>
        <taxon>Micromonosporales</taxon>
        <taxon>Micromonosporaceae</taxon>
    </lineage>
</organism>
<sequence>MPGSTVPPALARNVVGVWGAEGARWLDELPARRAEVARSWGLRLGEPYTLSYHWVAPATRADGTAAVLKLGLPGADHLPVEATTLECWAGAGAVRLLAYEPAWGALLLERADPGTPASTLVPGRDTEATAAILDVMRRLHARPVPVTGLPDLESYGAAFRRQLEVFPGHHPLPRRLVERAGRLFDELCASAPARVVLHGDLHHDNVLRAEREPWLAIDPHGVVGDPGFEAGTMVHNPDPDRRDGELLALVPARIEQLADGMGLAVERVTAWTFVAAVLSCVWSAEDGVFAGGRALDVARMLLPRL</sequence>
<dbReference type="RefSeq" id="WP_173160578.1">
    <property type="nucleotide sequence ID" value="NZ_AP022871.1"/>
</dbReference>
<proteinExistence type="predicted"/>
<dbReference type="GO" id="GO:0019748">
    <property type="term" value="P:secondary metabolic process"/>
    <property type="evidence" value="ECO:0007669"/>
    <property type="project" value="InterPro"/>
</dbReference>
<reference evidence="1 2" key="2">
    <citation type="submission" date="2020-03" db="EMBL/GenBank/DDBJ databases">
        <authorList>
            <person name="Ichikawa N."/>
            <person name="Kimura A."/>
            <person name="Kitahashi Y."/>
            <person name="Uohara A."/>
        </authorList>
    </citation>
    <scope>NUCLEOTIDE SEQUENCE [LARGE SCALE GENOMIC DNA]</scope>
    <source>
        <strain evidence="1 2">NBRC 105367</strain>
    </source>
</reference>
<evidence type="ECO:0000313" key="1">
    <source>
        <dbReference type="EMBL" id="BCB88920.1"/>
    </source>
</evidence>
<dbReference type="InterPro" id="IPR011009">
    <property type="entry name" value="Kinase-like_dom_sf"/>
</dbReference>
<dbReference type="KEGG" id="psuu:Psuf_062330"/>
<reference evidence="1 2" key="1">
    <citation type="submission" date="2020-03" db="EMBL/GenBank/DDBJ databases">
        <title>Whole genome shotgun sequence of Phytohabitans suffuscus NBRC 105367.</title>
        <authorList>
            <person name="Komaki H."/>
            <person name="Tamura T."/>
        </authorList>
    </citation>
    <scope>NUCLEOTIDE SEQUENCE [LARGE SCALE GENOMIC DNA]</scope>
    <source>
        <strain evidence="1 2">NBRC 105367</strain>
    </source>
</reference>
<name>A0A6F8YRZ2_9ACTN</name>
<accession>A0A6F8YRZ2</accession>
<keyword evidence="2" id="KW-1185">Reference proteome</keyword>
<dbReference type="Gene3D" id="3.90.1200.10">
    <property type="match status" value="1"/>
</dbReference>
<gene>
    <name evidence="1" type="ORF">Psuf_062330</name>
</gene>
<protein>
    <submittedName>
        <fullName evidence="1">Hydroxyurea phosphotransferase</fullName>
    </submittedName>
</protein>
<dbReference type="Pfam" id="PF04655">
    <property type="entry name" value="APH_6_hur"/>
    <property type="match status" value="1"/>
</dbReference>
<dbReference type="AlphaFoldDB" id="A0A6F8YRZ2"/>
<dbReference type="InterPro" id="IPR006748">
    <property type="entry name" value="NH2Glyco/OHUrea_AB-resist_kin"/>
</dbReference>
<keyword evidence="1" id="KW-0808">Transferase</keyword>